<dbReference type="EMBL" id="SRMA01026905">
    <property type="protein sequence ID" value="TRY65566.1"/>
    <property type="molecule type" value="Genomic_DNA"/>
</dbReference>
<dbReference type="STRING" id="623744.A0A553NJF6"/>
<feature type="transmembrane region" description="Helical" evidence="1">
    <location>
        <begin position="34"/>
        <end position="52"/>
    </location>
</feature>
<reference evidence="2 3" key="1">
    <citation type="journal article" date="2019" name="Sci. Data">
        <title>Hybrid genome assembly and annotation of Danionella translucida.</title>
        <authorList>
            <person name="Kadobianskyi M."/>
            <person name="Schulze L."/>
            <person name="Schuelke M."/>
            <person name="Judkewitz B."/>
        </authorList>
    </citation>
    <scope>NUCLEOTIDE SEQUENCE [LARGE SCALE GENOMIC DNA]</scope>
    <source>
        <strain evidence="2 3">Bolton</strain>
    </source>
</reference>
<protein>
    <submittedName>
        <fullName evidence="2">Uncharacterized protein</fullName>
    </submittedName>
</protein>
<evidence type="ECO:0000313" key="3">
    <source>
        <dbReference type="Proteomes" id="UP000316079"/>
    </source>
</evidence>
<gene>
    <name evidence="2" type="ORF">DNTS_024062</name>
</gene>
<dbReference type="Proteomes" id="UP000316079">
    <property type="component" value="Unassembled WGS sequence"/>
</dbReference>
<evidence type="ECO:0000313" key="2">
    <source>
        <dbReference type="EMBL" id="TRY65566.1"/>
    </source>
</evidence>
<proteinExistence type="predicted"/>
<keyword evidence="1" id="KW-0472">Membrane</keyword>
<dbReference type="AlphaFoldDB" id="A0A553NJF6"/>
<accession>A0A553NJF6</accession>
<comment type="caution">
    <text evidence="2">The sequence shown here is derived from an EMBL/GenBank/DDBJ whole genome shotgun (WGS) entry which is preliminary data.</text>
</comment>
<dbReference type="OrthoDB" id="8964326at2759"/>
<keyword evidence="1" id="KW-1133">Transmembrane helix</keyword>
<name>A0A553NJF6_9TELE</name>
<keyword evidence="3" id="KW-1185">Reference proteome</keyword>
<organism evidence="2 3">
    <name type="scientific">Danionella cerebrum</name>
    <dbReference type="NCBI Taxonomy" id="2873325"/>
    <lineage>
        <taxon>Eukaryota</taxon>
        <taxon>Metazoa</taxon>
        <taxon>Chordata</taxon>
        <taxon>Craniata</taxon>
        <taxon>Vertebrata</taxon>
        <taxon>Euteleostomi</taxon>
        <taxon>Actinopterygii</taxon>
        <taxon>Neopterygii</taxon>
        <taxon>Teleostei</taxon>
        <taxon>Ostariophysi</taxon>
        <taxon>Cypriniformes</taxon>
        <taxon>Danionidae</taxon>
        <taxon>Danioninae</taxon>
        <taxon>Danionella</taxon>
    </lineage>
</organism>
<evidence type="ECO:0000256" key="1">
    <source>
        <dbReference type="SAM" id="Phobius"/>
    </source>
</evidence>
<keyword evidence="1" id="KW-0812">Transmembrane</keyword>
<sequence>MEDTKPRTPPPSSRDRTCVQHLCQKRLSASWKDASTACVAFVVFGVCVLLYLRTSDLQSRVLSLEKDRNPRINSWISSEQVEPLLWSRLDQMLEERRAIEHFVGDLMAPPSEQPSRNAHTALWWFST</sequence>